<accession>A0A0E3GJ24</accession>
<organism evidence="1 2">
    <name type="scientific">Thetapolyomavirus trepennellii</name>
    <dbReference type="NCBI Taxonomy" id="2170103"/>
    <lineage>
        <taxon>Viruses</taxon>
        <taxon>Monodnaviria</taxon>
        <taxon>Shotokuvirae</taxon>
        <taxon>Cossaviricota</taxon>
        <taxon>Papovaviricetes</taxon>
        <taxon>Sepolyvirales</taxon>
        <taxon>Polyomaviridae</taxon>
        <taxon>Thetapolyomavirus</taxon>
    </lineage>
</organism>
<dbReference type="RefSeq" id="YP_009134735.1">
    <property type="nucleotide sequence ID" value="NC_026944.1"/>
</dbReference>
<sequence>MEFLRCCMSCCSGCFCPVKGQPTEVDLNVHVGKRHVDLQFTSETGGYQPPPWGSL</sequence>
<protein>
    <submittedName>
        <fullName evidence="1">Cys-pro leader peptide</fullName>
    </submittedName>
</protein>
<dbReference type="Proteomes" id="UP000155591">
    <property type="component" value="Segment"/>
</dbReference>
<keyword evidence="2" id="KW-1185">Reference proteome</keyword>
<dbReference type="EMBL" id="KP768176">
    <property type="protein sequence ID" value="AJZ72669.1"/>
    <property type="molecule type" value="Genomic_DNA"/>
</dbReference>
<reference evidence="1 2" key="1">
    <citation type="submission" date="2015-02" db="EMBL/GenBank/DDBJ databases">
        <title>Discovery of a polyomaviruses in Trematomus pennellii from the Ross Sea.</title>
        <authorList>
            <person name="Farkas K."/>
            <person name="Buck C.B."/>
            <person name="Austin C."/>
            <person name="Kraberger S."/>
            <person name="Davison W."/>
            <person name="Varsani A."/>
        </authorList>
    </citation>
    <scope>NUCLEOTIDE SEQUENCE [LARGE SCALE GENOMIC DNA]</scope>
    <source>
        <strain evidence="1">PES6</strain>
    </source>
</reference>
<name>A0A0E3GJ24_9POLY</name>
<dbReference type="GeneID" id="24252205"/>
<dbReference type="KEGG" id="vg:24252205"/>
<evidence type="ECO:0000313" key="2">
    <source>
        <dbReference type="Proteomes" id="UP000155591"/>
    </source>
</evidence>
<evidence type="ECO:0000313" key="1">
    <source>
        <dbReference type="EMBL" id="AJZ72669.1"/>
    </source>
</evidence>
<proteinExistence type="predicted"/>